<dbReference type="Proteomes" id="UP000777438">
    <property type="component" value="Unassembled WGS sequence"/>
</dbReference>
<dbReference type="AlphaFoldDB" id="A0A9P8WHR8"/>
<organism evidence="3 4">
    <name type="scientific">Thelonectria olida</name>
    <dbReference type="NCBI Taxonomy" id="1576542"/>
    <lineage>
        <taxon>Eukaryota</taxon>
        <taxon>Fungi</taxon>
        <taxon>Dikarya</taxon>
        <taxon>Ascomycota</taxon>
        <taxon>Pezizomycotina</taxon>
        <taxon>Sordariomycetes</taxon>
        <taxon>Hypocreomycetidae</taxon>
        <taxon>Hypocreales</taxon>
        <taxon>Nectriaceae</taxon>
        <taxon>Thelonectria</taxon>
    </lineage>
</organism>
<gene>
    <name evidence="3" type="ORF">B0T10DRAFT_17707</name>
</gene>
<evidence type="ECO:0000256" key="2">
    <source>
        <dbReference type="SAM" id="SignalP"/>
    </source>
</evidence>
<evidence type="ECO:0000313" key="4">
    <source>
        <dbReference type="Proteomes" id="UP000777438"/>
    </source>
</evidence>
<evidence type="ECO:0000256" key="1">
    <source>
        <dbReference type="SAM" id="MobiDB-lite"/>
    </source>
</evidence>
<accession>A0A9P8WHR8</accession>
<feature type="region of interest" description="Disordered" evidence="1">
    <location>
        <begin position="23"/>
        <end position="58"/>
    </location>
</feature>
<reference evidence="3 4" key="1">
    <citation type="journal article" date="2021" name="Nat. Commun.">
        <title>Genetic determinants of endophytism in the Arabidopsis root mycobiome.</title>
        <authorList>
            <person name="Mesny F."/>
            <person name="Miyauchi S."/>
            <person name="Thiergart T."/>
            <person name="Pickel B."/>
            <person name="Atanasova L."/>
            <person name="Karlsson M."/>
            <person name="Huettel B."/>
            <person name="Barry K.W."/>
            <person name="Haridas S."/>
            <person name="Chen C."/>
            <person name="Bauer D."/>
            <person name="Andreopoulos W."/>
            <person name="Pangilinan J."/>
            <person name="LaButti K."/>
            <person name="Riley R."/>
            <person name="Lipzen A."/>
            <person name="Clum A."/>
            <person name="Drula E."/>
            <person name="Henrissat B."/>
            <person name="Kohler A."/>
            <person name="Grigoriev I.V."/>
            <person name="Martin F.M."/>
            <person name="Hacquard S."/>
        </authorList>
    </citation>
    <scope>NUCLEOTIDE SEQUENCE [LARGE SCALE GENOMIC DNA]</scope>
    <source>
        <strain evidence="3 4">MPI-CAGE-CH-0241</strain>
    </source>
</reference>
<comment type="caution">
    <text evidence="3">The sequence shown here is derived from an EMBL/GenBank/DDBJ whole genome shotgun (WGS) entry which is preliminary data.</text>
</comment>
<sequence length="139" mass="15726">MRFCYAAMLSLLSVIPIRTRPPPRLLFSPEAVPRRLDEPGKLGSPSRPHTPKRDPMNIHRPLCDCRRIISCFRQDQKTPNKKDSPNSYLASLSTQTIHPPWQPCGHSPSGRSTLQGYLPSSLSISRRNYFSSLTVSRLT</sequence>
<evidence type="ECO:0000313" key="3">
    <source>
        <dbReference type="EMBL" id="KAH6900165.1"/>
    </source>
</evidence>
<keyword evidence="2" id="KW-0732">Signal</keyword>
<name>A0A9P8WHR8_9HYPO</name>
<feature type="chain" id="PRO_5040396344" description="Secreted protein" evidence="2">
    <location>
        <begin position="20"/>
        <end position="139"/>
    </location>
</feature>
<keyword evidence="4" id="KW-1185">Reference proteome</keyword>
<protein>
    <recommendedName>
        <fullName evidence="5">Secreted protein</fullName>
    </recommendedName>
</protein>
<evidence type="ECO:0008006" key="5">
    <source>
        <dbReference type="Google" id="ProtNLM"/>
    </source>
</evidence>
<dbReference type="EMBL" id="JAGPYM010000001">
    <property type="protein sequence ID" value="KAH6900165.1"/>
    <property type="molecule type" value="Genomic_DNA"/>
</dbReference>
<proteinExistence type="predicted"/>
<feature type="signal peptide" evidence="2">
    <location>
        <begin position="1"/>
        <end position="19"/>
    </location>
</feature>